<gene>
    <name evidence="2" type="ORF">ElyMa_005298000</name>
</gene>
<feature type="domain" description="Reverse transcriptase" evidence="1">
    <location>
        <begin position="1"/>
        <end position="141"/>
    </location>
</feature>
<dbReference type="InterPro" id="IPR000477">
    <property type="entry name" value="RT_dom"/>
</dbReference>
<keyword evidence="2" id="KW-0255">Endonuclease</keyword>
<evidence type="ECO:0000259" key="1">
    <source>
        <dbReference type="PROSITE" id="PS50878"/>
    </source>
</evidence>
<sequence length="141" mass="15820">MNSNSAVFLNNTIGNSFKTAVGVRQGCLLSPVLFNIFLERIMQDTLHQHSPTISIGGRPIFNLRFADDIDLSNSRITSRIAGPNRQTGGFFQSFWNGIQCYNYMFWIGKARRHGCEEGGMEGKRWTKACHAGMVCVDLRLS</sequence>
<dbReference type="PROSITE" id="PS50878">
    <property type="entry name" value="RT_POL"/>
    <property type="match status" value="1"/>
</dbReference>
<organism evidence="2 3">
    <name type="scientific">Elysia marginata</name>
    <dbReference type="NCBI Taxonomy" id="1093978"/>
    <lineage>
        <taxon>Eukaryota</taxon>
        <taxon>Metazoa</taxon>
        <taxon>Spiralia</taxon>
        <taxon>Lophotrochozoa</taxon>
        <taxon>Mollusca</taxon>
        <taxon>Gastropoda</taxon>
        <taxon>Heterobranchia</taxon>
        <taxon>Euthyneura</taxon>
        <taxon>Panpulmonata</taxon>
        <taxon>Sacoglossa</taxon>
        <taxon>Placobranchoidea</taxon>
        <taxon>Plakobranchidae</taxon>
        <taxon>Elysia</taxon>
    </lineage>
</organism>
<name>A0AAV4K164_9GAST</name>
<keyword evidence="2" id="KW-0378">Hydrolase</keyword>
<protein>
    <submittedName>
        <fullName evidence="2">Endonuclease-reverse transcriptase</fullName>
    </submittedName>
</protein>
<dbReference type="PANTHER" id="PTHR47027:SF25">
    <property type="entry name" value="REVERSE TRANSCRIPTASE DOMAIN-CONTAINING PROTEIN"/>
    <property type="match status" value="1"/>
</dbReference>
<keyword evidence="3" id="KW-1185">Reference proteome</keyword>
<dbReference type="PANTHER" id="PTHR47027">
    <property type="entry name" value="REVERSE TRANSCRIPTASE DOMAIN-CONTAINING PROTEIN"/>
    <property type="match status" value="1"/>
</dbReference>
<accession>A0AAV4K164</accession>
<evidence type="ECO:0000313" key="2">
    <source>
        <dbReference type="EMBL" id="GFS27725.1"/>
    </source>
</evidence>
<keyword evidence="2" id="KW-0540">Nuclease</keyword>
<comment type="caution">
    <text evidence="2">The sequence shown here is derived from an EMBL/GenBank/DDBJ whole genome shotgun (WGS) entry which is preliminary data.</text>
</comment>
<proteinExistence type="predicted"/>
<evidence type="ECO:0000313" key="3">
    <source>
        <dbReference type="Proteomes" id="UP000762676"/>
    </source>
</evidence>
<dbReference type="Pfam" id="PF00078">
    <property type="entry name" value="RVT_1"/>
    <property type="match status" value="1"/>
</dbReference>
<dbReference type="AlphaFoldDB" id="A0AAV4K164"/>
<reference evidence="2 3" key="1">
    <citation type="journal article" date="2021" name="Elife">
        <title>Chloroplast acquisition without the gene transfer in kleptoplastic sea slugs, Plakobranchus ocellatus.</title>
        <authorList>
            <person name="Maeda T."/>
            <person name="Takahashi S."/>
            <person name="Yoshida T."/>
            <person name="Shimamura S."/>
            <person name="Takaki Y."/>
            <person name="Nagai Y."/>
            <person name="Toyoda A."/>
            <person name="Suzuki Y."/>
            <person name="Arimoto A."/>
            <person name="Ishii H."/>
            <person name="Satoh N."/>
            <person name="Nishiyama T."/>
            <person name="Hasebe M."/>
            <person name="Maruyama T."/>
            <person name="Minagawa J."/>
            <person name="Obokata J."/>
            <person name="Shigenobu S."/>
        </authorList>
    </citation>
    <scope>NUCLEOTIDE SEQUENCE [LARGE SCALE GENOMIC DNA]</scope>
</reference>
<dbReference type="EMBL" id="BMAT01010556">
    <property type="protein sequence ID" value="GFS27725.1"/>
    <property type="molecule type" value="Genomic_DNA"/>
</dbReference>
<dbReference type="Proteomes" id="UP000762676">
    <property type="component" value="Unassembled WGS sequence"/>
</dbReference>
<dbReference type="GO" id="GO:0004519">
    <property type="term" value="F:endonuclease activity"/>
    <property type="evidence" value="ECO:0007669"/>
    <property type="project" value="UniProtKB-KW"/>
</dbReference>